<evidence type="ECO:0000256" key="2">
    <source>
        <dbReference type="ARBA" id="ARBA00022750"/>
    </source>
</evidence>
<protein>
    <submittedName>
        <fullName evidence="8">Gag-Pol polyprotein</fullName>
    </submittedName>
</protein>
<keyword evidence="5" id="KW-0862">Zinc</keyword>
<evidence type="ECO:0000256" key="5">
    <source>
        <dbReference type="PROSITE-ProRule" id="PRU00047"/>
    </source>
</evidence>
<keyword evidence="4" id="KW-0511">Multifunctional enzyme</keyword>
<accession>A0A5B6UVD2</accession>
<evidence type="ECO:0000256" key="3">
    <source>
        <dbReference type="ARBA" id="ARBA00023125"/>
    </source>
</evidence>
<dbReference type="Gene3D" id="3.30.70.270">
    <property type="match status" value="1"/>
</dbReference>
<dbReference type="Pfam" id="PF17919">
    <property type="entry name" value="RT_RNaseH_2"/>
    <property type="match status" value="1"/>
</dbReference>
<dbReference type="Gene3D" id="3.10.10.10">
    <property type="entry name" value="HIV Type 1 Reverse Transcriptase, subunit A, domain 1"/>
    <property type="match status" value="1"/>
</dbReference>
<gene>
    <name evidence="8" type="ORF">EPI10_028547</name>
</gene>
<dbReference type="InterPro" id="IPR043128">
    <property type="entry name" value="Rev_trsase/Diguanyl_cyclase"/>
</dbReference>
<dbReference type="GO" id="GO:0004190">
    <property type="term" value="F:aspartic-type endopeptidase activity"/>
    <property type="evidence" value="ECO:0007669"/>
    <property type="project" value="UniProtKB-KW"/>
</dbReference>
<dbReference type="Pfam" id="PF24626">
    <property type="entry name" value="SH3_Tf2-1"/>
    <property type="match status" value="1"/>
</dbReference>
<feature type="region of interest" description="Disordered" evidence="6">
    <location>
        <begin position="182"/>
        <end position="213"/>
    </location>
</feature>
<keyword evidence="1" id="KW-0645">Protease</keyword>
<evidence type="ECO:0000256" key="6">
    <source>
        <dbReference type="SAM" id="MobiDB-lite"/>
    </source>
</evidence>
<evidence type="ECO:0000256" key="4">
    <source>
        <dbReference type="ARBA" id="ARBA00023268"/>
    </source>
</evidence>
<feature type="compositionally biased region" description="Polar residues" evidence="6">
    <location>
        <begin position="116"/>
        <end position="131"/>
    </location>
</feature>
<dbReference type="GO" id="GO:0006508">
    <property type="term" value="P:proteolysis"/>
    <property type="evidence" value="ECO:0007669"/>
    <property type="project" value="UniProtKB-KW"/>
</dbReference>
<feature type="domain" description="CCHC-type" evidence="7">
    <location>
        <begin position="157"/>
        <end position="172"/>
    </location>
</feature>
<dbReference type="Gene3D" id="4.10.60.10">
    <property type="entry name" value="Zinc finger, CCHC-type"/>
    <property type="match status" value="1"/>
</dbReference>
<dbReference type="FunFam" id="3.30.70.270:FF:000020">
    <property type="entry name" value="Transposon Tf2-6 polyprotein-like Protein"/>
    <property type="match status" value="1"/>
</dbReference>
<keyword evidence="2" id="KW-0064">Aspartyl protease</keyword>
<dbReference type="Pfam" id="PF08284">
    <property type="entry name" value="RVP_2"/>
    <property type="match status" value="1"/>
</dbReference>
<name>A0A5B6UVD2_9ROSI</name>
<keyword evidence="3" id="KW-0238">DNA-binding</keyword>
<dbReference type="SMART" id="SM00343">
    <property type="entry name" value="ZnF_C2HC"/>
    <property type="match status" value="1"/>
</dbReference>
<evidence type="ECO:0000256" key="1">
    <source>
        <dbReference type="ARBA" id="ARBA00022670"/>
    </source>
</evidence>
<dbReference type="SUPFAM" id="SSF57756">
    <property type="entry name" value="Retrovirus zinc finger-like domains"/>
    <property type="match status" value="1"/>
</dbReference>
<dbReference type="SUPFAM" id="SSF56672">
    <property type="entry name" value="DNA/RNA polymerases"/>
    <property type="match status" value="1"/>
</dbReference>
<dbReference type="Pfam" id="PF00098">
    <property type="entry name" value="zf-CCHC"/>
    <property type="match status" value="1"/>
</dbReference>
<dbReference type="OrthoDB" id="851428at2759"/>
<dbReference type="PANTHER" id="PTHR37984">
    <property type="entry name" value="PROTEIN CBG26694"/>
    <property type="match status" value="1"/>
</dbReference>
<dbReference type="InterPro" id="IPR050951">
    <property type="entry name" value="Retrovirus_Pol_polyprotein"/>
</dbReference>
<keyword evidence="5" id="KW-0479">Metal-binding</keyword>
<evidence type="ECO:0000313" key="8">
    <source>
        <dbReference type="EMBL" id="KAA3462020.1"/>
    </source>
</evidence>
<evidence type="ECO:0000259" key="7">
    <source>
        <dbReference type="PROSITE" id="PS50158"/>
    </source>
</evidence>
<dbReference type="InterPro" id="IPR056924">
    <property type="entry name" value="SH3_Tf2-1"/>
</dbReference>
<dbReference type="AlphaFoldDB" id="A0A5B6UVD2"/>
<keyword evidence="5" id="KW-0863">Zinc-finger</keyword>
<dbReference type="GO" id="GO:0008270">
    <property type="term" value="F:zinc ion binding"/>
    <property type="evidence" value="ECO:0007669"/>
    <property type="project" value="UniProtKB-KW"/>
</dbReference>
<evidence type="ECO:0000313" key="9">
    <source>
        <dbReference type="Proteomes" id="UP000325315"/>
    </source>
</evidence>
<dbReference type="InterPro" id="IPR036875">
    <property type="entry name" value="Znf_CCHC_sf"/>
</dbReference>
<dbReference type="PROSITE" id="PS50158">
    <property type="entry name" value="ZF_CCHC"/>
    <property type="match status" value="1"/>
</dbReference>
<keyword evidence="2" id="KW-0378">Hydrolase</keyword>
<proteinExistence type="predicted"/>
<feature type="region of interest" description="Disordered" evidence="6">
    <location>
        <begin position="69"/>
        <end position="132"/>
    </location>
</feature>
<reference evidence="9" key="1">
    <citation type="journal article" date="2019" name="Plant Biotechnol. J.">
        <title>Genome sequencing of the Australian wild diploid species Gossypium australe highlights disease resistance and delayed gland morphogenesis.</title>
        <authorList>
            <person name="Cai Y."/>
            <person name="Cai X."/>
            <person name="Wang Q."/>
            <person name="Wang P."/>
            <person name="Zhang Y."/>
            <person name="Cai C."/>
            <person name="Xu Y."/>
            <person name="Wang K."/>
            <person name="Zhou Z."/>
            <person name="Wang C."/>
            <person name="Geng S."/>
            <person name="Li B."/>
            <person name="Dong Q."/>
            <person name="Hou Y."/>
            <person name="Wang H."/>
            <person name="Ai P."/>
            <person name="Liu Z."/>
            <person name="Yi F."/>
            <person name="Sun M."/>
            <person name="An G."/>
            <person name="Cheng J."/>
            <person name="Zhang Y."/>
            <person name="Shi Q."/>
            <person name="Xie Y."/>
            <person name="Shi X."/>
            <person name="Chang Y."/>
            <person name="Huang F."/>
            <person name="Chen Y."/>
            <person name="Hong S."/>
            <person name="Mi L."/>
            <person name="Sun Q."/>
            <person name="Zhang L."/>
            <person name="Zhou B."/>
            <person name="Peng R."/>
            <person name="Zhang X."/>
            <person name="Liu F."/>
        </authorList>
    </citation>
    <scope>NUCLEOTIDE SEQUENCE [LARGE SCALE GENOMIC DNA]</scope>
    <source>
        <strain evidence="9">cv. PA1801</strain>
    </source>
</reference>
<dbReference type="EMBL" id="SMMG02000009">
    <property type="protein sequence ID" value="KAA3462020.1"/>
    <property type="molecule type" value="Genomic_DNA"/>
</dbReference>
<dbReference type="CDD" id="cd01647">
    <property type="entry name" value="RT_LTR"/>
    <property type="match status" value="1"/>
</dbReference>
<comment type="caution">
    <text evidence="8">The sequence shown here is derived from an EMBL/GenBank/DDBJ whole genome shotgun (WGS) entry which is preliminary data.</text>
</comment>
<dbReference type="PANTHER" id="PTHR37984:SF5">
    <property type="entry name" value="PROTEIN NYNRIN-LIKE"/>
    <property type="match status" value="1"/>
</dbReference>
<dbReference type="Proteomes" id="UP000325315">
    <property type="component" value="Unassembled WGS sequence"/>
</dbReference>
<dbReference type="InterPro" id="IPR041577">
    <property type="entry name" value="RT_RNaseH_2"/>
</dbReference>
<dbReference type="GO" id="GO:0003677">
    <property type="term" value="F:DNA binding"/>
    <property type="evidence" value="ECO:0007669"/>
    <property type="project" value="UniProtKB-KW"/>
</dbReference>
<dbReference type="InterPro" id="IPR001878">
    <property type="entry name" value="Znf_CCHC"/>
</dbReference>
<keyword evidence="9" id="KW-1185">Reference proteome</keyword>
<organism evidence="8 9">
    <name type="scientific">Gossypium australe</name>
    <dbReference type="NCBI Taxonomy" id="47621"/>
    <lineage>
        <taxon>Eukaryota</taxon>
        <taxon>Viridiplantae</taxon>
        <taxon>Streptophyta</taxon>
        <taxon>Embryophyta</taxon>
        <taxon>Tracheophyta</taxon>
        <taxon>Spermatophyta</taxon>
        <taxon>Magnoliopsida</taxon>
        <taxon>eudicotyledons</taxon>
        <taxon>Gunneridae</taxon>
        <taxon>Pentapetalae</taxon>
        <taxon>rosids</taxon>
        <taxon>malvids</taxon>
        <taxon>Malvales</taxon>
        <taxon>Malvaceae</taxon>
        <taxon>Malvoideae</taxon>
        <taxon>Gossypium</taxon>
    </lineage>
</organism>
<dbReference type="InterPro" id="IPR043502">
    <property type="entry name" value="DNA/RNA_pol_sf"/>
</dbReference>
<sequence length="699" mass="80830">MTFTEYEIEFIRLSKYAREYVSTEEIMCKRFIDGLNEDIKLLAGILELKEFVVLVERACKAEDLSKEKRKADSEARDSRKRSMSKPYQSSSKKPRDTYTRSNVSNEYLNGDRRKQYSGSKAQATSVSSGNVKDNKLGCQQCGRRHFGECWNKSSKACYKCGSLEHFIRDCPELYEKDKVQNVRSSNTVTKGRPPRNTVNMSGNRSVARDSVVRSEARAPTRAYAIRAREEESSPNVITSTFTLYDTNLIALIDPGSTHSYICMNSVSSKTLPVESAEFFIRVSNPLGKCVLKVTEKQIESVPDVCEYPDVFPEELLGLPPIREVEFSPWSALVLFMKKKDGTMRMCIDYRQLNKVSIKKKYPLLQIDDLFDQLKGATVFSKIDLRLGYYQLLKDSYVPKIAFRISKISAIINWKPPRNVSEVRSFLGLAGYYRQFVKGFSMIATSMTRLLQKDVKFEWSDKCQKSFEQLKALLTEAPVLVQPKSGKEFIIFSDTLLNSLGCVLMQEGKVVAYASRQLKLHEKNYPTHDLELAVIVFALKIWHHYFKSKLSIKCRQIEIQDSLHDFGRNCKSTRYKATFQYRVSPADEWSIRKYYADLKRKDIEFQIGDRVFLKVSPWKKILRFGRKRKLSLQYIGPYEIIERVRPVAYRLSLPSKLEKIHNLFHASMLRRYQSNPSHVISPTEVEIQFDSHLLKNQFES</sequence>